<feature type="domain" description="DOCKER" evidence="5">
    <location>
        <begin position="1340"/>
        <end position="1787"/>
    </location>
</feature>
<dbReference type="Gene3D" id="1.20.58.740">
    <property type="match status" value="1"/>
</dbReference>
<dbReference type="InterPro" id="IPR027007">
    <property type="entry name" value="C2_DOCK-type_domain"/>
</dbReference>
<dbReference type="Gene3D" id="1.25.40.410">
    <property type="match status" value="1"/>
</dbReference>
<dbReference type="PROSITE" id="PS51651">
    <property type="entry name" value="DOCKER"/>
    <property type="match status" value="1"/>
</dbReference>
<name>A0ABR2KW13_9EUKA</name>
<dbReference type="Pfam" id="PF20421">
    <property type="entry name" value="DHR-2_Lobe_C"/>
    <property type="match status" value="1"/>
</dbReference>
<dbReference type="InterPro" id="IPR027357">
    <property type="entry name" value="DOCKER_dom"/>
</dbReference>
<comment type="similarity">
    <text evidence="2">Belongs to the DOCK family.</text>
</comment>
<sequence>MSSDSWGSTSSSYSESGEQSDDDNAQAQEQAQETNPLKQDQQEITNNEPQQEQQEKPPEKTQTLQAEKQEDKTKSQKDSDETSYSESYSYSSSYSKKSKDSDQEQSSHDSQKSDHVPPFSQSQNSDTTQTKSVKLPHFAPDDSFAQTTKPLATKINQNYPRRKSMGAPIDQSLNSTPGTNFLRSQTSTSKLKFLEERLMKTDDDDGLISEVFTSNRKRTMSTAALPNVQETGDGKIIEPFSYEPGPEYVISADNDQLKKEDEEVATFIQNHQELQDYEWFNSMIKNINEQENPFFSPYSDYLKARDEQNNNKNFQNSIPVKIFSEKVNRIEMENLNYPDREEAELSKSITFINDTDKPQSDQREGPSVYRSYSINQPPLHPRFLLNPVKEEQLNQDASPFLLLTLKDFDMMPKPLEPFFFTAYLYTAKKFISEEWNFAPECATQIAKDSSSPIEINLNKQGVFELPQDFASETNIKNTFLVIAVSHPITVEGNAPVNKYYLKGSGFETNAKLNIAKTFPKKNADILTVFAYTFANLYDLVKSSSTTEIFSGQVGQYTFQNFYQVNSPFSAQKIKDNIQESIKKKMREGDYKMKITLDVLLSRAIHPTVAYPDYDLIYLNELPPPAIYPNIRLSHKISLHIEQINLKPPRNIKARNIYCEITLRLDNDLDGLSYIHSHMDPPKLTNLEKTRCFYHEQKVAYDQVFIFDLPFPVPPKLLIHIDLYHLILKKSKEQKTWVGQVTIPIFESANKFITNGSHTYPVNYNRRGKSDAKTDSANSMTFSTLITSTLLASDANLFEFYSSKGSKTDSLKQVKKSQLIENFYVIVEFIIQNFKENPSNACQALNNLYNSLKETWKERTDDYFQIYAQVLSFRHPNAEYHNKILEGLAEFPDIPSGLYQFLFMLIIKSIYLTKDRSFGDSYTKFLRKVPYAIGQNPTREKAVEYAKFMNLLMDIGCYGASIEGANSMIYNLKTRHEITLFIYELFHPKFLYLSVMNSDKMISTLIELLRYSRSHNDQVFQALNFSIETLPQNIKRDIAQRLLDTLPAISPLQKMPFARFCPNGRVHSVIIYFAFILESMTDSEPIHEWFKNIENPSEFFDSLHFILDITEVKNDSSIYHREITYSIQAAILNAMTIMINVNEQMRELGFLTYHVLCSNMVADFLPILMSIPTVIAQKDISFLFKYYCPPLPKILVNLFKISKNEQNCLVNFINTLFDKDRERYGDTRRSLAVITRSIYQLNEDELQMTLDNLCQGLPPEQRPRQQQNKVIENPEVEEEEEESHNANNNTDDTNDATSFFNRGNLKFLCHLVADYLDTIKTMKNPTMDIETRSQLFWHLIEIFEYSPDVVIELLNKLSDMNLAADYLDEAVQAKLLIAAIVLEYLTLQNRIKPIFNEYHAAKAFESICSMTSFAMYKDDDCPNMIGYCDSPKFNLKSLISLLLNLTKMSFNNKSQMLIYEQAIGIIGIMWPILESKKSFYYTQRFFKIEHTVQMMLSKIPAEQDPLFGHYFRIAYYGDVFGKDDGKTYIYHEKMLTHLFELSNRLIDHYKQKFPNKSIELIKESGDVDRDNLDTKNNGYIQITFVEPYFPKAEQLLRTTSYNRSHMIKTFFFDTPFTQGSKAQGSIEHQWLRRTLLTVKNRMPSIFKIEEVIEIVNKNFEPIKVSYRQLRDRCQQIQAAISQNDFRNIQQLLHGSLLVMVNEGPSRMVEVFLSNSRRKLEGDQSKMEKYKDKLRYTFKLFLKVNEEALKLHGTYVAKNPMFIPLQNELEAGFASLSDKLTKYIDEEED</sequence>
<gene>
    <name evidence="6" type="ORF">M9Y10_023388</name>
</gene>
<dbReference type="InterPro" id="IPR046773">
    <property type="entry name" value="DOCKER_Lobe_C"/>
</dbReference>
<dbReference type="Proteomes" id="UP001470230">
    <property type="component" value="Unassembled WGS sequence"/>
</dbReference>
<dbReference type="CDD" id="cd11684">
    <property type="entry name" value="DHR2_DOCK"/>
    <property type="match status" value="1"/>
</dbReference>
<dbReference type="InterPro" id="IPR046770">
    <property type="entry name" value="DOCKER_Lobe_B"/>
</dbReference>
<protein>
    <recommendedName>
        <fullName evidence="8">DOCKER domain-containing protein</fullName>
    </recommendedName>
</protein>
<feature type="compositionally biased region" description="Low complexity" evidence="3">
    <location>
        <begin position="82"/>
        <end position="95"/>
    </location>
</feature>
<evidence type="ECO:0000256" key="3">
    <source>
        <dbReference type="SAM" id="MobiDB-lite"/>
    </source>
</evidence>
<feature type="compositionally biased region" description="Low complexity" evidence="3">
    <location>
        <begin position="1"/>
        <end position="17"/>
    </location>
</feature>
<evidence type="ECO:0000313" key="7">
    <source>
        <dbReference type="Proteomes" id="UP001470230"/>
    </source>
</evidence>
<reference evidence="6 7" key="1">
    <citation type="submission" date="2024-04" db="EMBL/GenBank/DDBJ databases">
        <title>Tritrichomonas musculus Genome.</title>
        <authorList>
            <person name="Alves-Ferreira E."/>
            <person name="Grigg M."/>
            <person name="Lorenzi H."/>
            <person name="Galac M."/>
        </authorList>
    </citation>
    <scope>NUCLEOTIDE SEQUENCE [LARGE SCALE GENOMIC DNA]</scope>
    <source>
        <strain evidence="6 7">EAF2021</strain>
    </source>
</reference>
<feature type="domain" description="C2 DOCK-type" evidence="4">
    <location>
        <begin position="633"/>
        <end position="797"/>
    </location>
</feature>
<feature type="compositionally biased region" description="Basic and acidic residues" evidence="3">
    <location>
        <begin position="97"/>
        <end position="115"/>
    </location>
</feature>
<dbReference type="InterPro" id="IPR043162">
    <property type="entry name" value="DOCK_C_lobe_C"/>
</dbReference>
<keyword evidence="1" id="KW-0344">Guanine-nucleotide releasing factor</keyword>
<dbReference type="InterPro" id="IPR046769">
    <property type="entry name" value="DOCKER_Lobe_A"/>
</dbReference>
<feature type="compositionally biased region" description="Low complexity" evidence="3">
    <location>
        <begin position="42"/>
        <end position="52"/>
    </location>
</feature>
<feature type="compositionally biased region" description="Polar residues" evidence="3">
    <location>
        <begin position="144"/>
        <end position="159"/>
    </location>
</feature>
<comment type="caution">
    <text evidence="6">The sequence shown here is derived from an EMBL/GenBank/DDBJ whole genome shotgun (WGS) entry which is preliminary data.</text>
</comment>
<feature type="compositionally biased region" description="Polar residues" evidence="3">
    <location>
        <begin position="119"/>
        <end position="132"/>
    </location>
</feature>
<feature type="compositionally biased region" description="Low complexity" evidence="3">
    <location>
        <begin position="1284"/>
        <end position="1294"/>
    </location>
</feature>
<feature type="region of interest" description="Disordered" evidence="3">
    <location>
        <begin position="1"/>
        <end position="184"/>
    </location>
</feature>
<feature type="compositionally biased region" description="Basic and acidic residues" evidence="3">
    <location>
        <begin position="67"/>
        <end position="80"/>
    </location>
</feature>
<accession>A0ABR2KW13</accession>
<dbReference type="Pfam" id="PF06920">
    <property type="entry name" value="DHR-2_Lobe_A"/>
    <property type="match status" value="1"/>
</dbReference>
<proteinExistence type="inferred from homology"/>
<feature type="compositionally biased region" description="Polar residues" evidence="3">
    <location>
        <begin position="171"/>
        <end position="184"/>
    </location>
</feature>
<organism evidence="6 7">
    <name type="scientific">Tritrichomonas musculus</name>
    <dbReference type="NCBI Taxonomy" id="1915356"/>
    <lineage>
        <taxon>Eukaryota</taxon>
        <taxon>Metamonada</taxon>
        <taxon>Parabasalia</taxon>
        <taxon>Tritrichomonadida</taxon>
        <taxon>Tritrichomonadidae</taxon>
        <taxon>Tritrichomonas</taxon>
    </lineage>
</organism>
<evidence type="ECO:0000259" key="4">
    <source>
        <dbReference type="PROSITE" id="PS51650"/>
    </source>
</evidence>
<evidence type="ECO:0000256" key="2">
    <source>
        <dbReference type="PROSITE-ProRule" id="PRU00983"/>
    </source>
</evidence>
<dbReference type="EMBL" id="JAPFFF010000003">
    <property type="protein sequence ID" value="KAK8894946.1"/>
    <property type="molecule type" value="Genomic_DNA"/>
</dbReference>
<evidence type="ECO:0008006" key="8">
    <source>
        <dbReference type="Google" id="ProtNLM"/>
    </source>
</evidence>
<dbReference type="InterPro" id="IPR043161">
    <property type="entry name" value="DOCK_C_lobe_A"/>
</dbReference>
<feature type="region of interest" description="Disordered" evidence="3">
    <location>
        <begin position="1273"/>
        <end position="1294"/>
    </location>
</feature>
<keyword evidence="7" id="KW-1185">Reference proteome</keyword>
<evidence type="ECO:0000256" key="1">
    <source>
        <dbReference type="ARBA" id="ARBA00022658"/>
    </source>
</evidence>
<evidence type="ECO:0000313" key="6">
    <source>
        <dbReference type="EMBL" id="KAK8894946.1"/>
    </source>
</evidence>
<dbReference type="PANTHER" id="PTHR23317">
    <property type="entry name" value="DEDICATOR OF CYTOKINESIS DOCK"/>
    <property type="match status" value="1"/>
</dbReference>
<dbReference type="InterPro" id="IPR026791">
    <property type="entry name" value="DOCK"/>
</dbReference>
<evidence type="ECO:0000259" key="5">
    <source>
        <dbReference type="PROSITE" id="PS51651"/>
    </source>
</evidence>
<dbReference type="Pfam" id="PF20422">
    <property type="entry name" value="DHR-2_Lobe_B"/>
    <property type="match status" value="1"/>
</dbReference>
<dbReference type="PANTHER" id="PTHR23317:SF76">
    <property type="entry name" value="LD20667P"/>
    <property type="match status" value="1"/>
</dbReference>
<dbReference type="PROSITE" id="PS51650">
    <property type="entry name" value="C2_DOCK"/>
    <property type="match status" value="1"/>
</dbReference>